<sequence>MTDIPSQHTTFLDQPPSCLEFCPAAPDYLVIGTYLLSETPSKGLANPQQTKTGSIQLFKLDPESPQLTEIHKVSLPHAVFDLHFSPRDPTLIAIATSVASVSLYSLKSLQNNDSTASNPDIITHLTTIPVHEDLATSVLYLSWLPPAHLTTGHNYSHDQLVTDGFAVSFSDGRVSIFHTQPPSHIFSKETMTEIDLPGEPIEVWYTTFHRGRSSSGKRFLMLFSGDDFGSLRVHEFAGDGGVNGDGNDEGQKLLVDGQFLIQTREISDRGKHHGAGITAILPLFSDAGKTVLLTGCYDEYLRVYKFAGRGEVLAEKWLGGGVWRLNVITEVEEGPLTTEEDLNVRRARSYLILASCMHAGARIVRVTCSTGGEEGLLAVKWDIEVLAEFTEHESMNYASDVWRGNGGAGSGAMHGSGGQDQLQRTDRDSKLLCVSSSFYDKRVDVHYARTMALRNAADRHHIGGHE</sequence>
<reference evidence="4 5" key="1">
    <citation type="submission" date="2016-06" db="EMBL/GenBank/DDBJ databases">
        <authorList>
            <person name="Kjaerup R.B."/>
            <person name="Dalgaard T.S."/>
            <person name="Juul-Madsen H.R."/>
        </authorList>
    </citation>
    <scope>NUCLEOTIDE SEQUENCE [LARGE SCALE GENOMIC DNA]</scope>
    <source>
        <strain evidence="4 5">Pb300</strain>
    </source>
</reference>
<protein>
    <submittedName>
        <fullName evidence="4">Uncharacterized protein</fullName>
    </submittedName>
</protein>
<dbReference type="Gene3D" id="2.130.10.10">
    <property type="entry name" value="YVTN repeat-like/Quinoprotein amine dehydrogenase"/>
    <property type="match status" value="1"/>
</dbReference>
<dbReference type="InterPro" id="IPR015943">
    <property type="entry name" value="WD40/YVTN_repeat-like_dom_sf"/>
</dbReference>
<dbReference type="GO" id="GO:0005737">
    <property type="term" value="C:cytoplasm"/>
    <property type="evidence" value="ECO:0007669"/>
    <property type="project" value="TreeGrafter"/>
</dbReference>
<gene>
    <name evidence="4" type="ORF">ACO22_02979</name>
</gene>
<proteinExistence type="predicted"/>
<dbReference type="AlphaFoldDB" id="A0A1D2JH85"/>
<evidence type="ECO:0000313" key="5">
    <source>
        <dbReference type="Proteomes" id="UP000242814"/>
    </source>
</evidence>
<organism evidence="4 5">
    <name type="scientific">Paracoccidioides brasiliensis</name>
    <dbReference type="NCBI Taxonomy" id="121759"/>
    <lineage>
        <taxon>Eukaryota</taxon>
        <taxon>Fungi</taxon>
        <taxon>Dikarya</taxon>
        <taxon>Ascomycota</taxon>
        <taxon>Pezizomycotina</taxon>
        <taxon>Eurotiomycetes</taxon>
        <taxon>Eurotiomycetidae</taxon>
        <taxon>Onygenales</taxon>
        <taxon>Ajellomycetaceae</taxon>
        <taxon>Paracoccidioides</taxon>
    </lineage>
</organism>
<accession>A0A1D2JH85</accession>
<name>A0A1D2JH85_PARBR</name>
<keyword evidence="2" id="KW-0677">Repeat</keyword>
<dbReference type="PANTHER" id="PTHR46042">
    <property type="entry name" value="DIPHTHINE METHYLTRANSFERASE"/>
    <property type="match status" value="1"/>
</dbReference>
<dbReference type="EMBL" id="LZYO01000097">
    <property type="protein sequence ID" value="ODH35214.1"/>
    <property type="molecule type" value="Genomic_DNA"/>
</dbReference>
<dbReference type="VEuPathDB" id="FungiDB:PADG_04235"/>
<dbReference type="PANTHER" id="PTHR46042:SF1">
    <property type="entry name" value="DIPHTHINE METHYLTRANSFERASE"/>
    <property type="match status" value="1"/>
</dbReference>
<evidence type="ECO:0000256" key="1">
    <source>
        <dbReference type="ARBA" id="ARBA00022574"/>
    </source>
</evidence>
<dbReference type="InterPro" id="IPR036322">
    <property type="entry name" value="WD40_repeat_dom_sf"/>
</dbReference>
<comment type="pathway">
    <text evidence="3">Protein modification.</text>
</comment>
<dbReference type="GO" id="GO:0017183">
    <property type="term" value="P:protein histidyl modification to diphthamide"/>
    <property type="evidence" value="ECO:0007669"/>
    <property type="project" value="TreeGrafter"/>
</dbReference>
<evidence type="ECO:0000313" key="4">
    <source>
        <dbReference type="EMBL" id="ODH35214.1"/>
    </source>
</evidence>
<dbReference type="VEuPathDB" id="FungiDB:PABG_01224"/>
<dbReference type="InterPro" id="IPR052415">
    <property type="entry name" value="Diphthine_MTase"/>
</dbReference>
<dbReference type="SUPFAM" id="SSF50978">
    <property type="entry name" value="WD40 repeat-like"/>
    <property type="match status" value="1"/>
</dbReference>
<keyword evidence="1" id="KW-0853">WD repeat</keyword>
<comment type="caution">
    <text evidence="4">The sequence shown here is derived from an EMBL/GenBank/DDBJ whole genome shotgun (WGS) entry which is preliminary data.</text>
</comment>
<evidence type="ECO:0000256" key="3">
    <source>
        <dbReference type="ARBA" id="ARBA00043952"/>
    </source>
</evidence>
<evidence type="ECO:0000256" key="2">
    <source>
        <dbReference type="ARBA" id="ARBA00022737"/>
    </source>
</evidence>
<dbReference type="GO" id="GO:0061685">
    <property type="term" value="F:diphthine methylesterase activity"/>
    <property type="evidence" value="ECO:0007669"/>
    <property type="project" value="TreeGrafter"/>
</dbReference>
<dbReference type="Proteomes" id="UP000242814">
    <property type="component" value="Unassembled WGS sequence"/>
</dbReference>